<keyword evidence="3" id="KW-1185">Reference proteome</keyword>
<evidence type="ECO:0000313" key="2">
    <source>
        <dbReference type="EMBL" id="GBP56493.1"/>
    </source>
</evidence>
<dbReference type="EMBL" id="BGZK01000694">
    <property type="protein sequence ID" value="GBP56493.1"/>
    <property type="molecule type" value="Genomic_DNA"/>
</dbReference>
<evidence type="ECO:0000313" key="3">
    <source>
        <dbReference type="Proteomes" id="UP000299102"/>
    </source>
</evidence>
<reference evidence="2 3" key="1">
    <citation type="journal article" date="2019" name="Commun. Biol.">
        <title>The bagworm genome reveals a unique fibroin gene that provides high tensile strength.</title>
        <authorList>
            <person name="Kono N."/>
            <person name="Nakamura H."/>
            <person name="Ohtoshi R."/>
            <person name="Tomita M."/>
            <person name="Numata K."/>
            <person name="Arakawa K."/>
        </authorList>
    </citation>
    <scope>NUCLEOTIDE SEQUENCE [LARGE SCALE GENOMIC DNA]</scope>
</reference>
<organism evidence="2 3">
    <name type="scientific">Eumeta variegata</name>
    <name type="common">Bagworm moth</name>
    <name type="synonym">Eumeta japonica</name>
    <dbReference type="NCBI Taxonomy" id="151549"/>
    <lineage>
        <taxon>Eukaryota</taxon>
        <taxon>Metazoa</taxon>
        <taxon>Ecdysozoa</taxon>
        <taxon>Arthropoda</taxon>
        <taxon>Hexapoda</taxon>
        <taxon>Insecta</taxon>
        <taxon>Pterygota</taxon>
        <taxon>Neoptera</taxon>
        <taxon>Endopterygota</taxon>
        <taxon>Lepidoptera</taxon>
        <taxon>Glossata</taxon>
        <taxon>Ditrysia</taxon>
        <taxon>Tineoidea</taxon>
        <taxon>Psychidae</taxon>
        <taxon>Oiketicinae</taxon>
        <taxon>Eumeta</taxon>
    </lineage>
</organism>
<dbReference type="AlphaFoldDB" id="A0A4C1X021"/>
<feature type="region of interest" description="Disordered" evidence="1">
    <location>
        <begin position="143"/>
        <end position="187"/>
    </location>
</feature>
<dbReference type="Proteomes" id="UP000299102">
    <property type="component" value="Unassembled WGS sequence"/>
</dbReference>
<evidence type="ECO:0000256" key="1">
    <source>
        <dbReference type="SAM" id="MobiDB-lite"/>
    </source>
</evidence>
<feature type="compositionally biased region" description="Basic and acidic residues" evidence="1">
    <location>
        <begin position="143"/>
        <end position="157"/>
    </location>
</feature>
<gene>
    <name evidence="2" type="ORF">EVAR_42685_1</name>
</gene>
<sequence>MQSKTFFLITPKKFDFSCAYSSTQSATGPYIIQGARRPSPSRVSPRPGNGVVYFAYDGAGWHSGNPLTICPETTARGGARPRAVNTQGLATEDILRSSSFERKMKCDINNCSIRLQFDYFFNQKLEVCGPKSLRLRPLYRGNVLKDSKGSPRTEGHSWRSRLPTRTGLEPPPRTPAAASSPASDEGG</sequence>
<name>A0A4C1X021_EUMVA</name>
<comment type="caution">
    <text evidence="2">The sequence shown here is derived from an EMBL/GenBank/DDBJ whole genome shotgun (WGS) entry which is preliminary data.</text>
</comment>
<accession>A0A4C1X021</accession>
<protein>
    <submittedName>
        <fullName evidence="2">Uncharacterized protein</fullName>
    </submittedName>
</protein>
<proteinExistence type="predicted"/>
<feature type="compositionally biased region" description="Low complexity" evidence="1">
    <location>
        <begin position="175"/>
        <end position="187"/>
    </location>
</feature>